<evidence type="ECO:0000313" key="1">
    <source>
        <dbReference type="EMBL" id="NEV67791.1"/>
    </source>
</evidence>
<dbReference type="EMBL" id="JTHE02000003">
    <property type="protein sequence ID" value="NEV67791.1"/>
    <property type="molecule type" value="Genomic_DNA"/>
</dbReference>
<gene>
    <name evidence="1" type="ORF">QQ91_011750</name>
</gene>
<comment type="caution">
    <text evidence="1">The sequence shown here is derived from an EMBL/GenBank/DDBJ whole genome shotgun (WGS) entry which is preliminary data.</text>
</comment>
<reference evidence="1" key="2">
    <citation type="journal article" date="2015" name="Genome Announc.">
        <title>Draft Genome Sequence of Filamentous Marine Cyanobacterium Lyngbya confervoides Strain BDU141951.</title>
        <authorList>
            <person name="Chandrababunaidu M.M."/>
            <person name="Sen D."/>
            <person name="Tripathy S."/>
        </authorList>
    </citation>
    <scope>NUCLEOTIDE SEQUENCE</scope>
    <source>
        <strain evidence="1">BDU141951</strain>
    </source>
</reference>
<accession>A0A0C1Y3G0</accession>
<reference evidence="1" key="1">
    <citation type="submission" date="2014-11" db="EMBL/GenBank/DDBJ databases">
        <authorList>
            <person name="Malar M.C."/>
            <person name="Sen D."/>
            <person name="Tripathy S."/>
        </authorList>
    </citation>
    <scope>NUCLEOTIDE SEQUENCE</scope>
    <source>
        <strain evidence="1">BDU141951</strain>
    </source>
</reference>
<name>A0A0C1Y3G0_9CYAN</name>
<sequence>MRQTAVDLFQLLVEAGAVPGQDFSCDAEQAAFHLNERCYDLLQAAFPQVDWSDVLGAPQAGVQHQIEALHEALGSHFVDQLVALMVSRLTALADDEAAGYVQAILVGVESATGIAIFPFLQAALDWAGQARLEWLLRQTAIAIPGELCLQDLLQAAGATSQDYETHAGELWLTEAGWQRLALVWDGECTLGTRVEALPPRSPKQF</sequence>
<proteinExistence type="predicted"/>
<protein>
    <submittedName>
        <fullName evidence="1">Uncharacterized protein</fullName>
    </submittedName>
</protein>
<organism evidence="1">
    <name type="scientific">Lyngbya confervoides BDU141951</name>
    <dbReference type="NCBI Taxonomy" id="1574623"/>
    <lineage>
        <taxon>Bacteria</taxon>
        <taxon>Bacillati</taxon>
        <taxon>Cyanobacteriota</taxon>
        <taxon>Cyanophyceae</taxon>
        <taxon>Oscillatoriophycideae</taxon>
        <taxon>Oscillatoriales</taxon>
        <taxon>Microcoleaceae</taxon>
        <taxon>Lyngbya</taxon>
    </lineage>
</organism>
<reference evidence="1" key="3">
    <citation type="submission" date="2020-02" db="EMBL/GenBank/DDBJ databases">
        <authorList>
            <person name="Sarangi A.N."/>
            <person name="Ghosh S."/>
            <person name="Mukherjee M."/>
            <person name="Tripathy S."/>
        </authorList>
    </citation>
    <scope>NUCLEOTIDE SEQUENCE</scope>
    <source>
        <strain evidence="1">BDU141951</strain>
    </source>
</reference>
<dbReference type="AlphaFoldDB" id="A0A0C1Y3G0"/>